<evidence type="ECO:0000313" key="2">
    <source>
        <dbReference type="Proteomes" id="UP000289152"/>
    </source>
</evidence>
<accession>A0A4Q1BMH9</accession>
<dbReference type="InParanoid" id="A0A4Q1BMH9"/>
<dbReference type="Proteomes" id="UP000289152">
    <property type="component" value="Unassembled WGS sequence"/>
</dbReference>
<proteinExistence type="predicted"/>
<comment type="caution">
    <text evidence="1">The sequence shown here is derived from an EMBL/GenBank/DDBJ whole genome shotgun (WGS) entry which is preliminary data.</text>
</comment>
<keyword evidence="2" id="KW-1185">Reference proteome</keyword>
<dbReference type="VEuPathDB" id="FungiDB:TREMEDRAFT_63300"/>
<dbReference type="AlphaFoldDB" id="A0A4Q1BMH9"/>
<gene>
    <name evidence="1" type="ORF">M231_03662</name>
</gene>
<reference evidence="1 2" key="1">
    <citation type="submission" date="2016-06" db="EMBL/GenBank/DDBJ databases">
        <title>Evolution of pathogenesis and genome organization in the Tremellales.</title>
        <authorList>
            <person name="Cuomo C."/>
            <person name="Litvintseva A."/>
            <person name="Heitman J."/>
            <person name="Chen Y."/>
            <person name="Sun S."/>
            <person name="Springer D."/>
            <person name="Dromer F."/>
            <person name="Young S."/>
            <person name="Zeng Q."/>
            <person name="Chapman S."/>
            <person name="Gujja S."/>
            <person name="Saif S."/>
            <person name="Birren B."/>
        </authorList>
    </citation>
    <scope>NUCLEOTIDE SEQUENCE [LARGE SCALE GENOMIC DNA]</scope>
    <source>
        <strain evidence="1 2">ATCC 28783</strain>
    </source>
</reference>
<sequence length="222" mass="25810">MNSENMEMWIRDAKAGGKDYELRENTEDSWHLLSKTVIIQDTNGHGTFALMYAPQSKYLTDDYNDRVSRLVPELIRELHNKGSNQDVLKRVLTQFPPDKEHLTIAHASHHLRDDENSHHSYHESKFSCRYALFISKAESEPTEWLVAEEPTEDLKDLVTKLYGGCQETFNDIYNCLVVDGRYNNDQQLYSLKVFRKTREQLEIDLQSSENGSLLKLPKDVTE</sequence>
<organism evidence="1 2">
    <name type="scientific">Tremella mesenterica</name>
    <name type="common">Jelly fungus</name>
    <dbReference type="NCBI Taxonomy" id="5217"/>
    <lineage>
        <taxon>Eukaryota</taxon>
        <taxon>Fungi</taxon>
        <taxon>Dikarya</taxon>
        <taxon>Basidiomycota</taxon>
        <taxon>Agaricomycotina</taxon>
        <taxon>Tremellomycetes</taxon>
        <taxon>Tremellales</taxon>
        <taxon>Tremellaceae</taxon>
        <taxon>Tremella</taxon>
    </lineage>
</organism>
<protein>
    <submittedName>
        <fullName evidence="1">Uncharacterized protein</fullName>
    </submittedName>
</protein>
<dbReference type="EMBL" id="SDIL01000037">
    <property type="protein sequence ID" value="RXK39038.1"/>
    <property type="molecule type" value="Genomic_DNA"/>
</dbReference>
<evidence type="ECO:0000313" key="1">
    <source>
        <dbReference type="EMBL" id="RXK39038.1"/>
    </source>
</evidence>
<name>A0A4Q1BMH9_TREME</name>